<organism evidence="1 2">
    <name type="scientific">Dunaliella salina</name>
    <name type="common">Green alga</name>
    <name type="synonym">Protococcus salinus</name>
    <dbReference type="NCBI Taxonomy" id="3046"/>
    <lineage>
        <taxon>Eukaryota</taxon>
        <taxon>Viridiplantae</taxon>
        <taxon>Chlorophyta</taxon>
        <taxon>core chlorophytes</taxon>
        <taxon>Chlorophyceae</taxon>
        <taxon>CS clade</taxon>
        <taxon>Chlamydomonadales</taxon>
        <taxon>Dunaliellaceae</taxon>
        <taxon>Dunaliella</taxon>
    </lineage>
</organism>
<reference evidence="1" key="1">
    <citation type="submission" date="2017-08" db="EMBL/GenBank/DDBJ databases">
        <authorList>
            <person name="Polle J.E."/>
            <person name="Barry K."/>
            <person name="Cushman J."/>
            <person name="Schmutz J."/>
            <person name="Tran D."/>
            <person name="Hathwaick L.T."/>
            <person name="Yim W.C."/>
            <person name="Jenkins J."/>
            <person name="Mckie-Krisberg Z.M."/>
            <person name="Prochnik S."/>
            <person name="Lindquist E."/>
            <person name="Dockter R.B."/>
            <person name="Adam C."/>
            <person name="Molina H."/>
            <person name="Bunkerborg J."/>
            <person name="Jin E."/>
            <person name="Buchheim M."/>
            <person name="Magnuson J."/>
        </authorList>
    </citation>
    <scope>NUCLEOTIDE SEQUENCE</scope>
    <source>
        <strain evidence="1">CCAP 19/18</strain>
    </source>
</reference>
<name>A0ABQ7G6M8_DUNSA</name>
<gene>
    <name evidence="1" type="ORF">DUNSADRAFT_14808</name>
</gene>
<comment type="caution">
    <text evidence="1">The sequence shown here is derived from an EMBL/GenBank/DDBJ whole genome shotgun (WGS) entry which is preliminary data.</text>
</comment>
<evidence type="ECO:0000313" key="2">
    <source>
        <dbReference type="Proteomes" id="UP000815325"/>
    </source>
</evidence>
<reference evidence="1" key="2">
    <citation type="submission" date="2020-06" db="EMBL/GenBank/DDBJ databases">
        <authorList>
            <consortium name="DOE Joint Genome Institute"/>
            <person name="Calhoun S."/>
            <person name="Polle J.E."/>
            <person name="Mckie-Krisberg Z."/>
            <person name="Prochnik S."/>
            <person name="Neofotis P."/>
            <person name="Yim W.C."/>
            <person name="Hathwaik L.T."/>
            <person name="Jenkins J."/>
            <person name="Molina H."/>
            <person name="Bunkenborg J."/>
            <person name="Grigoriev I.V."/>
            <person name="Barry K."/>
            <person name="Schmutz J."/>
            <person name="Jin E."/>
            <person name="Cushman J.C."/>
            <person name="Magnuson J.K."/>
        </authorList>
    </citation>
    <scope>NUCLEOTIDE SEQUENCE</scope>
    <source>
        <strain evidence="1">CCAP 19/18</strain>
    </source>
</reference>
<dbReference type="Proteomes" id="UP000815325">
    <property type="component" value="Unassembled WGS sequence"/>
</dbReference>
<dbReference type="EMBL" id="MU070062">
    <property type="protein sequence ID" value="KAF5830269.1"/>
    <property type="molecule type" value="Genomic_DNA"/>
</dbReference>
<sequence length="104" mass="12230">MDTMMTGVMKSLATTCYQWDNLFSIMMKSLAATCYQWDNFFSIISPTRLARGKLLLTCFYKMISTHWRLLLSCNLGTSTQRSIDFLKCFGRCHVRQWTMFHSME</sequence>
<keyword evidence="2" id="KW-1185">Reference proteome</keyword>
<protein>
    <submittedName>
        <fullName evidence="1">Uncharacterized protein</fullName>
    </submittedName>
</protein>
<dbReference type="EMBL" id="MU070062">
    <property type="protein sequence ID" value="KAF5830268.1"/>
    <property type="molecule type" value="Genomic_DNA"/>
</dbReference>
<proteinExistence type="predicted"/>
<evidence type="ECO:0000313" key="1">
    <source>
        <dbReference type="EMBL" id="KAF5830268.1"/>
    </source>
</evidence>
<accession>A0ABQ7G6M8</accession>